<organism evidence="2 3">
    <name type="scientific">Undibacterium oligocarboniphilum</name>
    <dbReference type="NCBI Taxonomy" id="666702"/>
    <lineage>
        <taxon>Bacteria</taxon>
        <taxon>Pseudomonadati</taxon>
        <taxon>Pseudomonadota</taxon>
        <taxon>Betaproteobacteria</taxon>
        <taxon>Burkholderiales</taxon>
        <taxon>Oxalobacteraceae</taxon>
        <taxon>Undibacterium</taxon>
    </lineage>
</organism>
<dbReference type="InterPro" id="IPR005135">
    <property type="entry name" value="Endo/exonuclease/phosphatase"/>
</dbReference>
<dbReference type="GO" id="GO:0004527">
    <property type="term" value="F:exonuclease activity"/>
    <property type="evidence" value="ECO:0007669"/>
    <property type="project" value="UniProtKB-KW"/>
</dbReference>
<proteinExistence type="predicted"/>
<name>A0A850QML6_9BURK</name>
<dbReference type="Gene3D" id="3.60.10.10">
    <property type="entry name" value="Endonuclease/exonuclease/phosphatase"/>
    <property type="match status" value="1"/>
</dbReference>
<evidence type="ECO:0000259" key="1">
    <source>
        <dbReference type="Pfam" id="PF03372"/>
    </source>
</evidence>
<comment type="caution">
    <text evidence="2">The sequence shown here is derived from an EMBL/GenBank/DDBJ whole genome shotgun (WGS) entry which is preliminary data.</text>
</comment>
<dbReference type="GO" id="GO:0016020">
    <property type="term" value="C:membrane"/>
    <property type="evidence" value="ECO:0007669"/>
    <property type="project" value="GOC"/>
</dbReference>
<dbReference type="Proteomes" id="UP000588051">
    <property type="component" value="Unassembled WGS sequence"/>
</dbReference>
<keyword evidence="3" id="KW-1185">Reference proteome</keyword>
<dbReference type="RefSeq" id="WP_176804154.1">
    <property type="nucleotide sequence ID" value="NZ_JABXYJ010000006.1"/>
</dbReference>
<dbReference type="GO" id="GO:0006506">
    <property type="term" value="P:GPI anchor biosynthetic process"/>
    <property type="evidence" value="ECO:0007669"/>
    <property type="project" value="TreeGrafter"/>
</dbReference>
<protein>
    <submittedName>
        <fullName evidence="2">Endonuclease/exonuclease/phosphatase family protein</fullName>
    </submittedName>
</protein>
<dbReference type="GO" id="GO:0004519">
    <property type="term" value="F:endonuclease activity"/>
    <property type="evidence" value="ECO:0007669"/>
    <property type="project" value="UniProtKB-KW"/>
</dbReference>
<keyword evidence="2" id="KW-0378">Hydrolase</keyword>
<keyword evidence="2" id="KW-0269">Exonuclease</keyword>
<dbReference type="InterPro" id="IPR036691">
    <property type="entry name" value="Endo/exonu/phosph_ase_sf"/>
</dbReference>
<dbReference type="InterPro" id="IPR051916">
    <property type="entry name" value="GPI-anchor_lipid_remodeler"/>
</dbReference>
<dbReference type="PANTHER" id="PTHR14859:SF1">
    <property type="entry name" value="PGAP2-INTERACTING PROTEIN"/>
    <property type="match status" value="1"/>
</dbReference>
<reference evidence="2 3" key="1">
    <citation type="submission" date="2020-06" db="EMBL/GenBank/DDBJ databases">
        <authorList>
            <person name="Qiu C."/>
            <person name="Liu Z."/>
        </authorList>
    </citation>
    <scope>NUCLEOTIDE SEQUENCE [LARGE SCALE GENOMIC DNA]</scope>
    <source>
        <strain evidence="2 3">EM 1</strain>
    </source>
</reference>
<evidence type="ECO:0000313" key="3">
    <source>
        <dbReference type="Proteomes" id="UP000588051"/>
    </source>
</evidence>
<gene>
    <name evidence="2" type="ORF">HV832_12410</name>
</gene>
<accession>A0A850QML6</accession>
<dbReference type="PANTHER" id="PTHR14859">
    <property type="entry name" value="CALCOFLUOR WHITE HYPERSENSITIVE PROTEIN PRECURSOR"/>
    <property type="match status" value="1"/>
</dbReference>
<dbReference type="AlphaFoldDB" id="A0A850QML6"/>
<dbReference type="Pfam" id="PF03372">
    <property type="entry name" value="Exo_endo_phos"/>
    <property type="match status" value="1"/>
</dbReference>
<dbReference type="EMBL" id="JABXYJ010000006">
    <property type="protein sequence ID" value="NVO78633.1"/>
    <property type="molecule type" value="Genomic_DNA"/>
</dbReference>
<keyword evidence="2" id="KW-0255">Endonuclease</keyword>
<dbReference type="SUPFAM" id="SSF56219">
    <property type="entry name" value="DNase I-like"/>
    <property type="match status" value="1"/>
</dbReference>
<evidence type="ECO:0000313" key="2">
    <source>
        <dbReference type="EMBL" id="NVO78633.1"/>
    </source>
</evidence>
<keyword evidence="2" id="KW-0540">Nuclease</keyword>
<sequence>MKLSIATYNIHKGVSVFGRQARIHRIKEAISALNADLIFLQEVQGQHDHHARRHAHWPQEAQHEFLAGESHHAAYGMNAVYQHGHHGNALLSRFPIAAYANHDVSDHAYEQRGILHAVVHTGAHELHCFVIHLGLFAASRRRQIQALIETIRRDTPADAPLIIAGDFNDWNQRLSAALYEQLGVVEAFDDRAPHDVSRLSRSGLGHLFRRSQNLHARTFPAGFPWLCLDRVYVRGFDVRQAHVMNGAPWKDLSDHVPLWAHLELQAER</sequence>
<feature type="domain" description="Endonuclease/exonuclease/phosphatase" evidence="1">
    <location>
        <begin position="6"/>
        <end position="255"/>
    </location>
</feature>